<dbReference type="SUPFAM" id="SSF118352">
    <property type="entry name" value="HSP33 redox switch-like"/>
    <property type="match status" value="1"/>
</dbReference>
<keyword evidence="2" id="KW-0862">Zinc</keyword>
<dbReference type="Gene3D" id="3.55.30.10">
    <property type="entry name" value="Hsp33 domain"/>
    <property type="match status" value="1"/>
</dbReference>
<dbReference type="Proteomes" id="UP001165060">
    <property type="component" value="Unassembled WGS sequence"/>
</dbReference>
<evidence type="ECO:0000256" key="5">
    <source>
        <dbReference type="ARBA" id="ARBA00023284"/>
    </source>
</evidence>
<dbReference type="PANTHER" id="PTHR30111">
    <property type="entry name" value="33 KDA CHAPERONIN"/>
    <property type="match status" value="1"/>
</dbReference>
<gene>
    <name evidence="6" type="ORF">TeGR_g6768</name>
</gene>
<organism evidence="6 7">
    <name type="scientific">Tetraparma gracilis</name>
    <dbReference type="NCBI Taxonomy" id="2962635"/>
    <lineage>
        <taxon>Eukaryota</taxon>
        <taxon>Sar</taxon>
        <taxon>Stramenopiles</taxon>
        <taxon>Ochrophyta</taxon>
        <taxon>Bolidophyceae</taxon>
        <taxon>Parmales</taxon>
        <taxon>Triparmaceae</taxon>
        <taxon>Tetraparma</taxon>
    </lineage>
</organism>
<keyword evidence="3" id="KW-1015">Disulfide bond</keyword>
<keyword evidence="1" id="KW-0963">Cytoplasm</keyword>
<evidence type="ECO:0000256" key="4">
    <source>
        <dbReference type="ARBA" id="ARBA00023186"/>
    </source>
</evidence>
<evidence type="ECO:0000313" key="7">
    <source>
        <dbReference type="Proteomes" id="UP001165060"/>
    </source>
</evidence>
<name>A0ABQ6MT55_9STRA</name>
<keyword evidence="4" id="KW-0143">Chaperone</keyword>
<keyword evidence="5" id="KW-0676">Redox-active center</keyword>
<dbReference type="Pfam" id="PF01430">
    <property type="entry name" value="HSP33"/>
    <property type="match status" value="1"/>
</dbReference>
<keyword evidence="7" id="KW-1185">Reference proteome</keyword>
<evidence type="ECO:0000256" key="2">
    <source>
        <dbReference type="ARBA" id="ARBA00022833"/>
    </source>
</evidence>
<proteinExistence type="predicted"/>
<dbReference type="InterPro" id="IPR016154">
    <property type="entry name" value="Heat_shock_Hsp33_C"/>
</dbReference>
<dbReference type="InterPro" id="IPR016153">
    <property type="entry name" value="Heat_shock_Hsp33_N"/>
</dbReference>
<evidence type="ECO:0000256" key="3">
    <source>
        <dbReference type="ARBA" id="ARBA00023157"/>
    </source>
</evidence>
<evidence type="ECO:0000313" key="6">
    <source>
        <dbReference type="EMBL" id="GMI31770.1"/>
    </source>
</evidence>
<reference evidence="6 7" key="1">
    <citation type="journal article" date="2023" name="Commun. Biol.">
        <title>Genome analysis of Parmales, the sister group of diatoms, reveals the evolutionary specialization of diatoms from phago-mixotrophs to photoautotrophs.</title>
        <authorList>
            <person name="Ban H."/>
            <person name="Sato S."/>
            <person name="Yoshikawa S."/>
            <person name="Yamada K."/>
            <person name="Nakamura Y."/>
            <person name="Ichinomiya M."/>
            <person name="Sato N."/>
            <person name="Blanc-Mathieu R."/>
            <person name="Endo H."/>
            <person name="Kuwata A."/>
            <person name="Ogata H."/>
        </authorList>
    </citation>
    <scope>NUCLEOTIDE SEQUENCE [LARGE SCALE GENOMIC DNA]</scope>
</reference>
<dbReference type="SUPFAM" id="SSF64397">
    <property type="entry name" value="Hsp33 domain"/>
    <property type="match status" value="1"/>
</dbReference>
<protein>
    <submittedName>
        <fullName evidence="6">Uncharacterized protein</fullName>
    </submittedName>
</protein>
<dbReference type="EMBL" id="BRYB01004478">
    <property type="protein sequence ID" value="GMI31770.1"/>
    <property type="molecule type" value="Genomic_DNA"/>
</dbReference>
<sequence>MLCLSLRLSLPFSPSFGAPRWALGGAPLASFRGRPLASLPPFAPLPPLASPLSNPNNLSDQLSSFLTSSGAIKLSLCTIRNLLNDQSAQQELSATATQVLGNAHACTLLCASGMQDVQQFQLTLKCTGPIGGIVSISTGRGEVKGYVGDNEVEGVGPAAAVGGGTVQVVKSHPEWDRPYNGVTAIVSGDVDRDLAAYMATSEQREVALTSAVAMRGLLCVAAGGFLVEKLPGCGGGEMERVEENLRRIGGEGGDAKGALERLLLEGKSPEELAKDILEGVEYGKLEEIEPKPTCHCSEGRLFRSLTLLPKSELQEILEKEETVEAKCEFCAKVYRLGPDKVRQAIAENKEGGVVREEPPPAS</sequence>
<comment type="caution">
    <text evidence="6">The sequence shown here is derived from an EMBL/GenBank/DDBJ whole genome shotgun (WGS) entry which is preliminary data.</text>
</comment>
<evidence type="ECO:0000256" key="1">
    <source>
        <dbReference type="ARBA" id="ARBA00022490"/>
    </source>
</evidence>
<dbReference type="Gene3D" id="3.90.1280.10">
    <property type="entry name" value="HSP33 redox switch-like"/>
    <property type="match status" value="1"/>
</dbReference>
<dbReference type="InterPro" id="IPR000397">
    <property type="entry name" value="Heat_shock_Hsp33"/>
</dbReference>
<accession>A0ABQ6MT55</accession>
<dbReference type="PANTHER" id="PTHR30111:SF1">
    <property type="entry name" value="33 KDA CHAPERONIN"/>
    <property type="match status" value="1"/>
</dbReference>